<accession>A0A9P8CCA7</accession>
<dbReference type="AlphaFoldDB" id="A0A9P8CCA7"/>
<organism evidence="1 2">
    <name type="scientific">Calycina marina</name>
    <dbReference type="NCBI Taxonomy" id="1763456"/>
    <lineage>
        <taxon>Eukaryota</taxon>
        <taxon>Fungi</taxon>
        <taxon>Dikarya</taxon>
        <taxon>Ascomycota</taxon>
        <taxon>Pezizomycotina</taxon>
        <taxon>Leotiomycetes</taxon>
        <taxon>Helotiales</taxon>
        <taxon>Pezizellaceae</taxon>
        <taxon>Calycina</taxon>
    </lineage>
</organism>
<dbReference type="Proteomes" id="UP000887226">
    <property type="component" value="Unassembled WGS sequence"/>
</dbReference>
<comment type="caution">
    <text evidence="1">The sequence shown here is derived from an EMBL/GenBank/DDBJ whole genome shotgun (WGS) entry which is preliminary data.</text>
</comment>
<reference evidence="1" key="1">
    <citation type="journal article" date="2021" name="IMA Fungus">
        <title>Genomic characterization of three marine fungi, including Emericellopsis atlantica sp. nov. with signatures of a generalist lifestyle and marine biomass degradation.</title>
        <authorList>
            <person name="Hagestad O.C."/>
            <person name="Hou L."/>
            <person name="Andersen J.H."/>
            <person name="Hansen E.H."/>
            <person name="Altermark B."/>
            <person name="Li C."/>
            <person name="Kuhnert E."/>
            <person name="Cox R.J."/>
            <person name="Crous P.W."/>
            <person name="Spatafora J.W."/>
            <person name="Lail K."/>
            <person name="Amirebrahimi M."/>
            <person name="Lipzen A."/>
            <person name="Pangilinan J."/>
            <person name="Andreopoulos W."/>
            <person name="Hayes R.D."/>
            <person name="Ng V."/>
            <person name="Grigoriev I.V."/>
            <person name="Jackson S.A."/>
            <person name="Sutton T.D.S."/>
            <person name="Dobson A.D.W."/>
            <person name="Rama T."/>
        </authorList>
    </citation>
    <scope>NUCLEOTIDE SEQUENCE</scope>
    <source>
        <strain evidence="1">TRa3180A</strain>
    </source>
</reference>
<proteinExistence type="predicted"/>
<gene>
    <name evidence="1" type="ORF">BJ878DRAFT_208974</name>
</gene>
<dbReference type="EMBL" id="MU254155">
    <property type="protein sequence ID" value="KAG9241798.1"/>
    <property type="molecule type" value="Genomic_DNA"/>
</dbReference>
<evidence type="ECO:0000313" key="1">
    <source>
        <dbReference type="EMBL" id="KAG9241798.1"/>
    </source>
</evidence>
<sequence>MESLHIFAHADSLQDVLEYRSTCSLVAENSGIDRMRMFTPFFCWRSLKAQSLLPALSSLGIYIKNSDEMIPVYVNQSSLHPLPDWVEHDWTLVPFIKYYHEPFFFVTTETENDWQTIRQAHTYFELNGKPHEDEPGTVKEGGGGEGDVVVLRGFKFEYRKDASINHGAIKVARMEIMSDSALIVTMLVKRVLYSCDTMPQSSLGLLLPQGRSHRRSIVRFGFHYLLLVVGSMIRSLQVIVSSPNLPYFEYN</sequence>
<protein>
    <submittedName>
        <fullName evidence="1">Uncharacterized protein</fullName>
    </submittedName>
</protein>
<keyword evidence="2" id="KW-1185">Reference proteome</keyword>
<name>A0A9P8CCA7_9HELO</name>
<dbReference type="OrthoDB" id="5271918at2759"/>
<evidence type="ECO:0000313" key="2">
    <source>
        <dbReference type="Proteomes" id="UP000887226"/>
    </source>
</evidence>